<dbReference type="AlphaFoldDB" id="A0A1F5RH57"/>
<comment type="function">
    <text evidence="8">Also involved in hydrogenase metallocenter assembly, probably by participating in the nickel insertion step. This function in hydrogenase biosynthesis requires chaperone activity and the presence of the metal-binding domain, but not PPIase activity.</text>
</comment>
<sequence length="182" mass="19215">MIQAKSGDLVKVHYTGTFGDGTVFDTSEGGDPLEFILGSGQVIPGFDQAIEGMKLNQSKKVTIPADQAYGPHHAKMVVEVELDKFGPNAKPELGKRVHLSMEDGQQVPVTITALSQTHATLDANHPLAGKDLTFDLKLIEAGEVPEGYHKGCGGCGGGHGDCGHDHDHDHEQGSCCGGCEDK</sequence>
<dbReference type="Pfam" id="PF00254">
    <property type="entry name" value="FKBP_C"/>
    <property type="match status" value="1"/>
</dbReference>
<evidence type="ECO:0000256" key="9">
    <source>
        <dbReference type="PROSITE-ProRule" id="PRU00277"/>
    </source>
</evidence>
<evidence type="ECO:0000256" key="7">
    <source>
        <dbReference type="ARBA" id="ARBA00023235"/>
    </source>
</evidence>
<proteinExistence type="inferred from homology"/>
<evidence type="ECO:0000313" key="12">
    <source>
        <dbReference type="EMBL" id="OGF13815.1"/>
    </source>
</evidence>
<dbReference type="EC" id="5.2.1.8" evidence="10"/>
<evidence type="ECO:0000313" key="13">
    <source>
        <dbReference type="Proteomes" id="UP000177230"/>
    </source>
</evidence>
<keyword evidence="6" id="KW-0143">Chaperone</keyword>
<protein>
    <recommendedName>
        <fullName evidence="10">Peptidyl-prolyl cis-trans isomerase</fullName>
        <ecNumber evidence="10">5.2.1.8</ecNumber>
    </recommendedName>
</protein>
<keyword evidence="7 9" id="KW-0413">Isomerase</keyword>
<evidence type="ECO:0000256" key="8">
    <source>
        <dbReference type="ARBA" id="ARBA00037071"/>
    </source>
</evidence>
<comment type="similarity">
    <text evidence="3 10">Belongs to the FKBP-type PPIase family.</text>
</comment>
<dbReference type="Proteomes" id="UP000177230">
    <property type="component" value="Unassembled WGS sequence"/>
</dbReference>
<name>A0A1F5RH57_9BACT</name>
<comment type="subcellular location">
    <subcellularLocation>
        <location evidence="2">Cytoplasm</location>
    </subcellularLocation>
</comment>
<evidence type="ECO:0000259" key="11">
    <source>
        <dbReference type="PROSITE" id="PS50059"/>
    </source>
</evidence>
<dbReference type="PROSITE" id="PS50059">
    <property type="entry name" value="FKBP_PPIASE"/>
    <property type="match status" value="1"/>
</dbReference>
<dbReference type="InterPro" id="IPR046357">
    <property type="entry name" value="PPIase_dom_sf"/>
</dbReference>
<evidence type="ECO:0000256" key="5">
    <source>
        <dbReference type="ARBA" id="ARBA00023110"/>
    </source>
</evidence>
<dbReference type="GO" id="GO:0005737">
    <property type="term" value="C:cytoplasm"/>
    <property type="evidence" value="ECO:0007669"/>
    <property type="project" value="UniProtKB-SubCell"/>
</dbReference>
<accession>A0A1F5RH57</accession>
<dbReference type="Gene3D" id="3.10.50.40">
    <property type="match status" value="1"/>
</dbReference>
<keyword evidence="4" id="KW-0963">Cytoplasm</keyword>
<dbReference type="EMBL" id="MFFM01000012">
    <property type="protein sequence ID" value="OGF13815.1"/>
    <property type="molecule type" value="Genomic_DNA"/>
</dbReference>
<reference evidence="12 13" key="1">
    <citation type="journal article" date="2016" name="Nat. Commun.">
        <title>Thousands of microbial genomes shed light on interconnected biogeochemical processes in an aquifer system.</title>
        <authorList>
            <person name="Anantharaman K."/>
            <person name="Brown C.T."/>
            <person name="Hug L.A."/>
            <person name="Sharon I."/>
            <person name="Castelle C.J."/>
            <person name="Probst A.J."/>
            <person name="Thomas B.C."/>
            <person name="Singh A."/>
            <person name="Wilkins M.J."/>
            <person name="Karaoz U."/>
            <person name="Brodie E.L."/>
            <person name="Williams K.H."/>
            <person name="Hubbard S.S."/>
            <person name="Banfield J.F."/>
        </authorList>
    </citation>
    <scope>NUCLEOTIDE SEQUENCE [LARGE SCALE GENOMIC DNA]</scope>
</reference>
<dbReference type="InterPro" id="IPR001179">
    <property type="entry name" value="PPIase_FKBP_dom"/>
</dbReference>
<evidence type="ECO:0000256" key="10">
    <source>
        <dbReference type="RuleBase" id="RU003915"/>
    </source>
</evidence>
<evidence type="ECO:0000256" key="3">
    <source>
        <dbReference type="ARBA" id="ARBA00006577"/>
    </source>
</evidence>
<organism evidence="12 13">
    <name type="scientific">Candidatus Edwardsbacteria bacterium GWF2_54_11</name>
    <dbReference type="NCBI Taxonomy" id="1817851"/>
    <lineage>
        <taxon>Bacteria</taxon>
        <taxon>Candidatus Edwardsiibacteriota</taxon>
    </lineage>
</organism>
<evidence type="ECO:0000256" key="1">
    <source>
        <dbReference type="ARBA" id="ARBA00000971"/>
    </source>
</evidence>
<dbReference type="PANTHER" id="PTHR47861">
    <property type="entry name" value="FKBP-TYPE PEPTIDYL-PROLYL CIS-TRANS ISOMERASE SLYD"/>
    <property type="match status" value="1"/>
</dbReference>
<gene>
    <name evidence="12" type="ORF">A2024_06660</name>
</gene>
<comment type="catalytic activity">
    <reaction evidence="1 9 10">
        <text>[protein]-peptidylproline (omega=180) = [protein]-peptidylproline (omega=0)</text>
        <dbReference type="Rhea" id="RHEA:16237"/>
        <dbReference type="Rhea" id="RHEA-COMP:10747"/>
        <dbReference type="Rhea" id="RHEA-COMP:10748"/>
        <dbReference type="ChEBI" id="CHEBI:83833"/>
        <dbReference type="ChEBI" id="CHEBI:83834"/>
        <dbReference type="EC" id="5.2.1.8"/>
    </reaction>
</comment>
<keyword evidence="5 9" id="KW-0697">Rotamase</keyword>
<dbReference type="SUPFAM" id="SSF54534">
    <property type="entry name" value="FKBP-like"/>
    <property type="match status" value="1"/>
</dbReference>
<dbReference type="GO" id="GO:0042026">
    <property type="term" value="P:protein refolding"/>
    <property type="evidence" value="ECO:0007669"/>
    <property type="project" value="UniProtKB-ARBA"/>
</dbReference>
<evidence type="ECO:0000256" key="4">
    <source>
        <dbReference type="ARBA" id="ARBA00022490"/>
    </source>
</evidence>
<dbReference type="GO" id="GO:0003755">
    <property type="term" value="F:peptidyl-prolyl cis-trans isomerase activity"/>
    <property type="evidence" value="ECO:0007669"/>
    <property type="project" value="UniProtKB-UniRule"/>
</dbReference>
<evidence type="ECO:0000256" key="2">
    <source>
        <dbReference type="ARBA" id="ARBA00004496"/>
    </source>
</evidence>
<dbReference type="PANTHER" id="PTHR47861:SF3">
    <property type="entry name" value="FKBP-TYPE PEPTIDYL-PROLYL CIS-TRANS ISOMERASE SLYD"/>
    <property type="match status" value="1"/>
</dbReference>
<comment type="caution">
    <text evidence="12">The sequence shown here is derived from an EMBL/GenBank/DDBJ whole genome shotgun (WGS) entry which is preliminary data.</text>
</comment>
<evidence type="ECO:0000256" key="6">
    <source>
        <dbReference type="ARBA" id="ARBA00023186"/>
    </source>
</evidence>
<feature type="domain" description="PPIase FKBP-type" evidence="11">
    <location>
        <begin position="7"/>
        <end position="89"/>
    </location>
</feature>